<dbReference type="PROSITE" id="PS50862">
    <property type="entry name" value="AA_TRNA_LIGASE_II"/>
    <property type="match status" value="1"/>
</dbReference>
<dbReference type="PANTHER" id="PTHR42918:SF15">
    <property type="entry name" value="LYSINE--TRNA LIGASE, CHLOROPLASTIC_MITOCHONDRIAL"/>
    <property type="match status" value="1"/>
</dbReference>
<evidence type="ECO:0000256" key="2">
    <source>
        <dbReference type="ARBA" id="ARBA00022741"/>
    </source>
</evidence>
<feature type="domain" description="Aminoacyl-transfer RNA synthetases class-II family profile" evidence="4">
    <location>
        <begin position="53"/>
        <end position="180"/>
    </location>
</feature>
<keyword evidence="2" id="KW-0547">Nucleotide-binding</keyword>
<name>X1SRK5_9ZZZZ</name>
<proteinExistence type="predicted"/>
<dbReference type="AlphaFoldDB" id="X1SRK5"/>
<dbReference type="Pfam" id="PF00152">
    <property type="entry name" value="tRNA-synt_2"/>
    <property type="match status" value="1"/>
</dbReference>
<dbReference type="SUPFAM" id="SSF55681">
    <property type="entry name" value="Class II aaRS and biotin synthetases"/>
    <property type="match status" value="1"/>
</dbReference>
<protein>
    <recommendedName>
        <fullName evidence="4">Aminoacyl-transfer RNA synthetases class-II family profile domain-containing protein</fullName>
    </recommendedName>
</protein>
<reference evidence="5" key="1">
    <citation type="journal article" date="2014" name="Front. Microbiol.">
        <title>High frequency of phylogenetically diverse reductive dehalogenase-homologous genes in deep subseafloor sedimentary metagenomes.</title>
        <authorList>
            <person name="Kawai M."/>
            <person name="Futagami T."/>
            <person name="Toyoda A."/>
            <person name="Takaki Y."/>
            <person name="Nishi S."/>
            <person name="Hori S."/>
            <person name="Arai W."/>
            <person name="Tsubouchi T."/>
            <person name="Morono Y."/>
            <person name="Uchiyama I."/>
            <person name="Ito T."/>
            <person name="Fujiyama A."/>
            <person name="Inagaki F."/>
            <person name="Takami H."/>
        </authorList>
    </citation>
    <scope>NUCLEOTIDE SEQUENCE</scope>
    <source>
        <strain evidence="5">Expedition CK06-06</strain>
    </source>
</reference>
<dbReference type="GO" id="GO:0005829">
    <property type="term" value="C:cytosol"/>
    <property type="evidence" value="ECO:0007669"/>
    <property type="project" value="TreeGrafter"/>
</dbReference>
<dbReference type="GO" id="GO:0006430">
    <property type="term" value="P:lysyl-tRNA aminoacylation"/>
    <property type="evidence" value="ECO:0007669"/>
    <property type="project" value="TreeGrafter"/>
</dbReference>
<accession>X1SRK5</accession>
<dbReference type="EMBL" id="BARW01010894">
    <property type="protein sequence ID" value="GAI81786.1"/>
    <property type="molecule type" value="Genomic_DNA"/>
</dbReference>
<evidence type="ECO:0000256" key="3">
    <source>
        <dbReference type="ARBA" id="ARBA00022840"/>
    </source>
</evidence>
<dbReference type="GO" id="GO:0004824">
    <property type="term" value="F:lysine-tRNA ligase activity"/>
    <property type="evidence" value="ECO:0007669"/>
    <property type="project" value="TreeGrafter"/>
</dbReference>
<dbReference type="GO" id="GO:0005524">
    <property type="term" value="F:ATP binding"/>
    <property type="evidence" value="ECO:0007669"/>
    <property type="project" value="InterPro"/>
</dbReference>
<dbReference type="GO" id="GO:0000049">
    <property type="term" value="F:tRNA binding"/>
    <property type="evidence" value="ECO:0007669"/>
    <property type="project" value="TreeGrafter"/>
</dbReference>
<organism evidence="5">
    <name type="scientific">marine sediment metagenome</name>
    <dbReference type="NCBI Taxonomy" id="412755"/>
    <lineage>
        <taxon>unclassified sequences</taxon>
        <taxon>metagenomes</taxon>
        <taxon>ecological metagenomes</taxon>
    </lineage>
</organism>
<dbReference type="InterPro" id="IPR045864">
    <property type="entry name" value="aa-tRNA-synth_II/BPL/LPL"/>
</dbReference>
<gene>
    <name evidence="5" type="ORF">S12H4_21242</name>
</gene>
<keyword evidence="1" id="KW-0436">Ligase</keyword>
<dbReference type="PANTHER" id="PTHR42918">
    <property type="entry name" value="LYSYL-TRNA SYNTHETASE"/>
    <property type="match status" value="1"/>
</dbReference>
<dbReference type="InterPro" id="IPR006195">
    <property type="entry name" value="aa-tRNA-synth_II"/>
</dbReference>
<evidence type="ECO:0000259" key="4">
    <source>
        <dbReference type="PROSITE" id="PS50862"/>
    </source>
</evidence>
<dbReference type="InterPro" id="IPR004364">
    <property type="entry name" value="Aa-tRNA-synt_II"/>
</dbReference>
<sequence>MLNFKPPWQRLSLRQAIIKYAGIDFDKFPDTDSLRAEMLRLKMEVDPQKDRGRLIDELISTYVEPNLIQPTFLLDYPIEISPLAKKKPDNDRLVERFEGFAGGMEIANAFTELNDPIDQRQRFLQQQKQQAEGEAGVIDEDFVLSLEYGMPPTGGLGLGIDRLVMLVTNQQSIREVILFPQLREKT</sequence>
<dbReference type="Gene3D" id="3.30.930.10">
    <property type="entry name" value="Bira Bifunctional Protein, Domain 2"/>
    <property type="match status" value="1"/>
</dbReference>
<keyword evidence="3" id="KW-0067">ATP-binding</keyword>
<evidence type="ECO:0000256" key="1">
    <source>
        <dbReference type="ARBA" id="ARBA00022598"/>
    </source>
</evidence>
<evidence type="ECO:0000313" key="5">
    <source>
        <dbReference type="EMBL" id="GAI81786.1"/>
    </source>
</evidence>
<comment type="caution">
    <text evidence="5">The sequence shown here is derived from an EMBL/GenBank/DDBJ whole genome shotgun (WGS) entry which is preliminary data.</text>
</comment>